<dbReference type="SUPFAM" id="SSF50630">
    <property type="entry name" value="Acid proteases"/>
    <property type="match status" value="1"/>
</dbReference>
<evidence type="ECO:0000259" key="4">
    <source>
        <dbReference type="PROSITE" id="PS51767"/>
    </source>
</evidence>
<dbReference type="AlphaFoldDB" id="A0A075A0X7"/>
<dbReference type="STRING" id="6198.A0A075A0X7"/>
<dbReference type="GO" id="GO:0006508">
    <property type="term" value="P:proteolysis"/>
    <property type="evidence" value="ECO:0007669"/>
    <property type="project" value="UniProtKB-KW"/>
</dbReference>
<dbReference type="KEGG" id="ovi:T265_10533"/>
<dbReference type="InterPro" id="IPR021109">
    <property type="entry name" value="Peptidase_aspartic_dom_sf"/>
</dbReference>
<keyword evidence="6" id="KW-1185">Reference proteome</keyword>
<dbReference type="RefSeq" id="XP_009175192.1">
    <property type="nucleotide sequence ID" value="XM_009176928.1"/>
</dbReference>
<gene>
    <name evidence="5" type="ORF">T265_10533</name>
</gene>
<dbReference type="Pfam" id="PF00026">
    <property type="entry name" value="Asp"/>
    <property type="match status" value="1"/>
</dbReference>
<name>A0A075A0X7_OPIVI</name>
<feature type="active site" evidence="2">
    <location>
        <position position="343"/>
    </location>
</feature>
<protein>
    <recommendedName>
        <fullName evidence="4">Peptidase A1 domain-containing protein</fullName>
    </recommendedName>
</protein>
<dbReference type="EMBL" id="KL596997">
    <property type="protein sequence ID" value="KER21064.1"/>
    <property type="molecule type" value="Genomic_DNA"/>
</dbReference>
<dbReference type="PROSITE" id="PS00141">
    <property type="entry name" value="ASP_PROTEASE"/>
    <property type="match status" value="2"/>
</dbReference>
<dbReference type="CDD" id="cd05471">
    <property type="entry name" value="pepsin_like"/>
    <property type="match status" value="1"/>
</dbReference>
<evidence type="ECO:0000313" key="5">
    <source>
        <dbReference type="EMBL" id="KER21064.1"/>
    </source>
</evidence>
<keyword evidence="3" id="KW-0064">Aspartyl protease</keyword>
<evidence type="ECO:0000256" key="1">
    <source>
        <dbReference type="ARBA" id="ARBA00007447"/>
    </source>
</evidence>
<dbReference type="PROSITE" id="PS51767">
    <property type="entry name" value="PEPTIDASE_A1"/>
    <property type="match status" value="1"/>
</dbReference>
<organism evidence="5 6">
    <name type="scientific">Opisthorchis viverrini</name>
    <name type="common">Southeast Asian liver fluke</name>
    <dbReference type="NCBI Taxonomy" id="6198"/>
    <lineage>
        <taxon>Eukaryota</taxon>
        <taxon>Metazoa</taxon>
        <taxon>Spiralia</taxon>
        <taxon>Lophotrochozoa</taxon>
        <taxon>Platyhelminthes</taxon>
        <taxon>Trematoda</taxon>
        <taxon>Digenea</taxon>
        <taxon>Opisthorchiida</taxon>
        <taxon>Opisthorchiata</taxon>
        <taxon>Opisthorchiidae</taxon>
        <taxon>Opisthorchis</taxon>
    </lineage>
</organism>
<comment type="similarity">
    <text evidence="1 3">Belongs to the peptidase A1 family.</text>
</comment>
<dbReference type="PANTHER" id="PTHR47966">
    <property type="entry name" value="BETA-SITE APP-CLEAVING ENZYME, ISOFORM A-RELATED"/>
    <property type="match status" value="1"/>
</dbReference>
<proteinExistence type="inferred from homology"/>
<dbReference type="InterPro" id="IPR001461">
    <property type="entry name" value="Aspartic_peptidase_A1"/>
</dbReference>
<evidence type="ECO:0000256" key="3">
    <source>
        <dbReference type="RuleBase" id="RU000454"/>
    </source>
</evidence>
<dbReference type="GeneID" id="20324701"/>
<dbReference type="Gene3D" id="2.40.70.10">
    <property type="entry name" value="Acid Proteases"/>
    <property type="match status" value="2"/>
</dbReference>
<feature type="active site" evidence="2">
    <location>
        <position position="146"/>
    </location>
</feature>
<evidence type="ECO:0000256" key="2">
    <source>
        <dbReference type="PIRSR" id="PIRSR601461-1"/>
    </source>
</evidence>
<dbReference type="InterPro" id="IPR001969">
    <property type="entry name" value="Aspartic_peptidase_AS"/>
</dbReference>
<keyword evidence="3" id="KW-0645">Protease</keyword>
<dbReference type="CTD" id="20324701"/>
<reference evidence="5 6" key="1">
    <citation type="submission" date="2013-11" db="EMBL/GenBank/DDBJ databases">
        <title>Opisthorchis viverrini - life in the bile duct.</title>
        <authorList>
            <person name="Young N.D."/>
            <person name="Nagarajan N."/>
            <person name="Lin S.J."/>
            <person name="Korhonen P.K."/>
            <person name="Jex A.R."/>
            <person name="Hall R.S."/>
            <person name="Safavi-Hemami H."/>
            <person name="Kaewkong W."/>
            <person name="Bertrand D."/>
            <person name="Gao S."/>
            <person name="Seet Q."/>
            <person name="Wongkham S."/>
            <person name="Teh B.T."/>
            <person name="Wongkham C."/>
            <person name="Intapan P.M."/>
            <person name="Maleewong W."/>
            <person name="Yang X."/>
            <person name="Hu M."/>
            <person name="Wang Z."/>
            <person name="Hofmann A."/>
            <person name="Sternberg P.W."/>
            <person name="Tan P."/>
            <person name="Wang J."/>
            <person name="Gasser R.B."/>
        </authorList>
    </citation>
    <scope>NUCLEOTIDE SEQUENCE [LARGE SCALE GENOMIC DNA]</scope>
</reference>
<dbReference type="GO" id="GO:0004190">
    <property type="term" value="F:aspartic-type endopeptidase activity"/>
    <property type="evidence" value="ECO:0007669"/>
    <property type="project" value="UniProtKB-KW"/>
</dbReference>
<feature type="domain" description="Peptidase A1" evidence="4">
    <location>
        <begin position="128"/>
        <end position="463"/>
    </location>
</feature>
<dbReference type="OrthoDB" id="5853681at2759"/>
<dbReference type="InterPro" id="IPR033121">
    <property type="entry name" value="PEPTIDASE_A1"/>
</dbReference>
<dbReference type="PRINTS" id="PR00792">
    <property type="entry name" value="PEPSIN"/>
</dbReference>
<keyword evidence="3" id="KW-0378">Hydrolase</keyword>
<accession>A0A075A0X7</accession>
<dbReference type="Proteomes" id="UP000054324">
    <property type="component" value="Unassembled WGS sequence"/>
</dbReference>
<sequence>MYRDISNIVATETRGGLAQHIQLPGHITNERFSWVLFETKFTIEQGSKTLICNLVTKTGHRSSPERVFLEIHCLQSFVCQIKANVTKWPREFRNRIPFFNRRKAKFYEQHILLACPPISILNNSEDFYYGIVGIGTPPKEFRLLFDTGSPILWVHSKNARHDLRPFKNTFDPYGSSTFVDSTTEFKAKYANFEVYGFVSTDILQVLMDKYGYINKQIGGRSLSGTFGPVLLFKGQPTQHSWNDGILGLGRRQAYSQFKTMFVDQLFEQGLITRRTFAFVFCRYPPRKATVIFGEITKDHIPGDVSFVKVSKTEQFPYHWVVLVNRIELSIGGTLATGVHALVDTGTPMSYLPADLTTRLYALIGVRQQATRNVVDCNRIPSMPTLRFNFGSFELLLESQQYIFVVILGLSLPSYRSRQNNHQSCTRSINTKNEVKNSCTALRIYSVSGYNFLEFLTRSGAPLATGIWPILGHDWLLGPDC</sequence>
<dbReference type="InterPro" id="IPR034164">
    <property type="entry name" value="Pepsin-like_dom"/>
</dbReference>
<evidence type="ECO:0000313" key="6">
    <source>
        <dbReference type="Proteomes" id="UP000054324"/>
    </source>
</evidence>